<comment type="subcellular location">
    <subcellularLocation>
        <location evidence="1">Membrane</location>
        <topology evidence="1">Multi-pass membrane protein</topology>
    </subcellularLocation>
</comment>
<feature type="transmembrane region" description="Helical" evidence="6">
    <location>
        <begin position="152"/>
        <end position="174"/>
    </location>
</feature>
<feature type="transmembrane region" description="Helical" evidence="6">
    <location>
        <begin position="274"/>
        <end position="294"/>
    </location>
</feature>
<evidence type="ECO:0000256" key="4">
    <source>
        <dbReference type="ARBA" id="ARBA00023136"/>
    </source>
</evidence>
<gene>
    <name evidence="8" type="ORF">EX30DRAFT_399299</name>
</gene>
<name>A0A4S2MPE7_9PEZI</name>
<dbReference type="PANTHER" id="PTHR33048">
    <property type="entry name" value="PTH11-LIKE INTEGRAL MEMBRANE PROTEIN (AFU_ORTHOLOGUE AFUA_5G11245)"/>
    <property type="match status" value="1"/>
</dbReference>
<evidence type="ECO:0000313" key="8">
    <source>
        <dbReference type="EMBL" id="TGZ76378.1"/>
    </source>
</evidence>
<keyword evidence="9" id="KW-1185">Reference proteome</keyword>
<reference evidence="8 9" key="1">
    <citation type="submission" date="2019-04" db="EMBL/GenBank/DDBJ databases">
        <title>Comparative genomics and transcriptomics to analyze fruiting body development in filamentous ascomycetes.</title>
        <authorList>
            <consortium name="DOE Joint Genome Institute"/>
            <person name="Lutkenhaus R."/>
            <person name="Traeger S."/>
            <person name="Breuer J."/>
            <person name="Kuo A."/>
            <person name="Lipzen A."/>
            <person name="Pangilinan J."/>
            <person name="Dilworth D."/>
            <person name="Sandor L."/>
            <person name="Poggeler S."/>
            <person name="Barry K."/>
            <person name="Grigoriev I.V."/>
            <person name="Nowrousian M."/>
        </authorList>
    </citation>
    <scope>NUCLEOTIDE SEQUENCE [LARGE SCALE GENOMIC DNA]</scope>
    <source>
        <strain evidence="8 9">CBS 389.68</strain>
    </source>
</reference>
<dbReference type="Proteomes" id="UP000298138">
    <property type="component" value="Unassembled WGS sequence"/>
</dbReference>
<sequence length="401" mass="44377">MYPTLVERSATLVIRQALGAKATATGAPIDPVYAAETNAPKLLAIAGTFCGLATLLVLLRTYCRVFMIRSPGMDDYTMWGGLAFALANMGCFIGKEPYGMGRHFSTITQAEYKEYRHIQYFQSQTFVMALGFVKISTAFLLLRLAPQKKYRYFLWGMIIFMILFSLACMGTLIFNCWPVNGAWDPAVRKVAKCYSPATFTSIGLFNTSMNVITDVIFATIPIPLIWNLQMNRRAKIALGGILSLGYFACIAGIIKGVKQSNSRKAKDSTFHEEVQIWGFIHVSVGIIAACCPTLKPLFTRILGSTTRYYGTNDSTGNQYGSRSRNHMNTFASKRKTGTYELESQLATKNGDIEPTAYDVRIGANDDASGRSSRGSQERILPEKQGRGIVLTTEVVVRGHEK</sequence>
<feature type="transmembrane region" description="Helical" evidence="6">
    <location>
        <begin position="236"/>
        <end position="254"/>
    </location>
</feature>
<dbReference type="InParanoid" id="A0A4S2MPE7"/>
<feature type="transmembrane region" description="Helical" evidence="6">
    <location>
        <begin position="126"/>
        <end position="145"/>
    </location>
</feature>
<evidence type="ECO:0000256" key="1">
    <source>
        <dbReference type="ARBA" id="ARBA00004141"/>
    </source>
</evidence>
<evidence type="ECO:0000256" key="6">
    <source>
        <dbReference type="SAM" id="Phobius"/>
    </source>
</evidence>
<accession>A0A4S2MPE7</accession>
<evidence type="ECO:0000313" key="9">
    <source>
        <dbReference type="Proteomes" id="UP000298138"/>
    </source>
</evidence>
<dbReference type="PANTHER" id="PTHR33048:SF167">
    <property type="entry name" value="INTEGRAL MEMBRANE PROTEIN"/>
    <property type="match status" value="1"/>
</dbReference>
<dbReference type="InterPro" id="IPR052337">
    <property type="entry name" value="SAT4-like"/>
</dbReference>
<dbReference type="STRING" id="341454.A0A4S2MPE7"/>
<dbReference type="OrthoDB" id="3897607at2759"/>
<protein>
    <recommendedName>
        <fullName evidence="7">Rhodopsin domain-containing protein</fullName>
    </recommendedName>
</protein>
<dbReference type="Pfam" id="PF20684">
    <property type="entry name" value="Fung_rhodopsin"/>
    <property type="match status" value="1"/>
</dbReference>
<dbReference type="AlphaFoldDB" id="A0A4S2MPE7"/>
<feature type="transmembrane region" description="Helical" evidence="6">
    <location>
        <begin position="75"/>
        <end position="95"/>
    </location>
</feature>
<dbReference type="EMBL" id="ML220181">
    <property type="protein sequence ID" value="TGZ76378.1"/>
    <property type="molecule type" value="Genomic_DNA"/>
</dbReference>
<feature type="domain" description="Rhodopsin" evidence="7">
    <location>
        <begin position="59"/>
        <end position="300"/>
    </location>
</feature>
<evidence type="ECO:0000256" key="5">
    <source>
        <dbReference type="ARBA" id="ARBA00038359"/>
    </source>
</evidence>
<feature type="transmembrane region" description="Helical" evidence="6">
    <location>
        <begin position="204"/>
        <end position="224"/>
    </location>
</feature>
<keyword evidence="3 6" id="KW-1133">Transmembrane helix</keyword>
<evidence type="ECO:0000256" key="2">
    <source>
        <dbReference type="ARBA" id="ARBA00022692"/>
    </source>
</evidence>
<feature type="transmembrane region" description="Helical" evidence="6">
    <location>
        <begin position="42"/>
        <end position="63"/>
    </location>
</feature>
<organism evidence="8 9">
    <name type="scientific">Ascodesmis nigricans</name>
    <dbReference type="NCBI Taxonomy" id="341454"/>
    <lineage>
        <taxon>Eukaryota</taxon>
        <taxon>Fungi</taxon>
        <taxon>Dikarya</taxon>
        <taxon>Ascomycota</taxon>
        <taxon>Pezizomycotina</taxon>
        <taxon>Pezizomycetes</taxon>
        <taxon>Pezizales</taxon>
        <taxon>Ascodesmidaceae</taxon>
        <taxon>Ascodesmis</taxon>
    </lineage>
</organism>
<keyword evidence="2 6" id="KW-0812">Transmembrane</keyword>
<proteinExistence type="inferred from homology"/>
<dbReference type="GO" id="GO:0016020">
    <property type="term" value="C:membrane"/>
    <property type="evidence" value="ECO:0007669"/>
    <property type="project" value="UniProtKB-SubCell"/>
</dbReference>
<comment type="similarity">
    <text evidence="5">Belongs to the SAT4 family.</text>
</comment>
<evidence type="ECO:0000256" key="3">
    <source>
        <dbReference type="ARBA" id="ARBA00022989"/>
    </source>
</evidence>
<keyword evidence="4 6" id="KW-0472">Membrane</keyword>
<dbReference type="InterPro" id="IPR049326">
    <property type="entry name" value="Rhodopsin_dom_fungi"/>
</dbReference>
<evidence type="ECO:0000259" key="7">
    <source>
        <dbReference type="Pfam" id="PF20684"/>
    </source>
</evidence>